<dbReference type="EMBL" id="DTHJ01000031">
    <property type="protein sequence ID" value="HHS62258.1"/>
    <property type="molecule type" value="Genomic_DNA"/>
</dbReference>
<name>A0A7C6AF41_UNCW3</name>
<organism evidence="1">
    <name type="scientific">candidate division WOR-3 bacterium</name>
    <dbReference type="NCBI Taxonomy" id="2052148"/>
    <lineage>
        <taxon>Bacteria</taxon>
        <taxon>Bacteria division WOR-3</taxon>
    </lineage>
</organism>
<dbReference type="AlphaFoldDB" id="A0A7C6AF41"/>
<evidence type="ECO:0000313" key="1">
    <source>
        <dbReference type="EMBL" id="HHS62258.1"/>
    </source>
</evidence>
<sequence length="96" mass="11478">MKVESCEIRLRYFYRKEGKREYYSYVHIISPDTAYQKIILPLDEARPFYGTEFPEALTPGKKPVLYIFMSSDIPGMFDVEIDWISIIRRESDKEEK</sequence>
<protein>
    <submittedName>
        <fullName evidence="1">Uncharacterized protein</fullName>
    </submittedName>
</protein>
<gene>
    <name evidence="1" type="ORF">ENV70_01400</name>
</gene>
<accession>A0A7C6AF41</accession>
<reference evidence="1" key="1">
    <citation type="journal article" date="2020" name="mSystems">
        <title>Genome- and Community-Level Interaction Insights into Carbon Utilization and Element Cycling Functions of Hydrothermarchaeota in Hydrothermal Sediment.</title>
        <authorList>
            <person name="Zhou Z."/>
            <person name="Liu Y."/>
            <person name="Xu W."/>
            <person name="Pan J."/>
            <person name="Luo Z.H."/>
            <person name="Li M."/>
        </authorList>
    </citation>
    <scope>NUCLEOTIDE SEQUENCE [LARGE SCALE GENOMIC DNA]</scope>
    <source>
        <strain evidence="1">SpSt-783</strain>
    </source>
</reference>
<proteinExistence type="predicted"/>
<comment type="caution">
    <text evidence="1">The sequence shown here is derived from an EMBL/GenBank/DDBJ whole genome shotgun (WGS) entry which is preliminary data.</text>
</comment>